<evidence type="ECO:0000313" key="5">
    <source>
        <dbReference type="Proteomes" id="UP001240250"/>
    </source>
</evidence>
<keyword evidence="2" id="KW-1133">Transmembrane helix</keyword>
<dbReference type="InterPro" id="IPR025241">
    <property type="entry name" value="DUF4190"/>
</dbReference>
<feature type="transmembrane region" description="Helical" evidence="2">
    <location>
        <begin position="236"/>
        <end position="264"/>
    </location>
</feature>
<feature type="compositionally biased region" description="Pro residues" evidence="1">
    <location>
        <begin position="129"/>
        <end position="144"/>
    </location>
</feature>
<feature type="compositionally biased region" description="Low complexity" evidence="1">
    <location>
        <begin position="116"/>
        <end position="128"/>
    </location>
</feature>
<accession>A0ABU0GHN7</accession>
<evidence type="ECO:0000259" key="3">
    <source>
        <dbReference type="Pfam" id="PF13828"/>
    </source>
</evidence>
<feature type="compositionally biased region" description="Basic and acidic residues" evidence="1">
    <location>
        <begin position="1"/>
        <end position="10"/>
    </location>
</feature>
<dbReference type="Pfam" id="PF13828">
    <property type="entry name" value="DUF4190"/>
    <property type="match status" value="1"/>
</dbReference>
<evidence type="ECO:0000256" key="1">
    <source>
        <dbReference type="SAM" id="MobiDB-lite"/>
    </source>
</evidence>
<feature type="compositionally biased region" description="Low complexity" evidence="1">
    <location>
        <begin position="40"/>
        <end position="54"/>
    </location>
</feature>
<feature type="transmembrane region" description="Helical" evidence="2">
    <location>
        <begin position="202"/>
        <end position="224"/>
    </location>
</feature>
<keyword evidence="2" id="KW-0812">Transmembrane</keyword>
<dbReference type="RefSeq" id="WP_307416115.1">
    <property type="nucleotide sequence ID" value="NZ_JAUSVM010000001.1"/>
</dbReference>
<evidence type="ECO:0000313" key="4">
    <source>
        <dbReference type="EMBL" id="MDQ0424842.1"/>
    </source>
</evidence>
<dbReference type="EMBL" id="JAUSVM010000001">
    <property type="protein sequence ID" value="MDQ0424842.1"/>
    <property type="molecule type" value="Genomic_DNA"/>
</dbReference>
<comment type="caution">
    <text evidence="4">The sequence shown here is derived from an EMBL/GenBank/DDBJ whole genome shotgun (WGS) entry which is preliminary data.</text>
</comment>
<sequence length="447" mass="43684">MTSTPEDRDTPAAGAGPVQEPPAAEPTVSEPPAPEPPAAPGATASATWGTSASPVYGGQDTQPLAGTAPTQPLPPAGDTQPLTWATPAPTAPLPAATGAPAPASAPQDPWAVRADATSGASASPYGAAPTPPPLGSGGATPPPGVGGAAPTYGTPPPPPGPGYGAAPPAGPGYGAPAGPGPWGPPATPVDGLAIASVITSGAGLLLMLGAPGPIGIGLGIGSLARIKRTGARGRGLAITGIVLGAVGTLVLGFMVWLFVTLVAWGQTQAQQASDALGSGSLEQLLEDLQSGSGSSGSGELDGLFDDLQEQLDQLDQGTGSDASGTLPQYALPQDVAAGTCYSTFPGYYDLSDAIPLPCDVEHDAEVVALVTATGAPATDLSADDPVMTTALDECAAAIDAIDPGLLERGYADVWLPHPDQVAAGQLVGYCIVEDDAPRTGSLLGATP</sequence>
<feature type="domain" description="DUF4190" evidence="3">
    <location>
        <begin position="192"/>
        <end position="251"/>
    </location>
</feature>
<proteinExistence type="predicted"/>
<feature type="compositionally biased region" description="Polar residues" evidence="1">
    <location>
        <begin position="59"/>
        <end position="70"/>
    </location>
</feature>
<organism evidence="4 5">
    <name type="scientific">Cellulomonas iranensis</name>
    <dbReference type="NCBI Taxonomy" id="76862"/>
    <lineage>
        <taxon>Bacteria</taxon>
        <taxon>Bacillati</taxon>
        <taxon>Actinomycetota</taxon>
        <taxon>Actinomycetes</taxon>
        <taxon>Micrococcales</taxon>
        <taxon>Cellulomonadaceae</taxon>
        <taxon>Cellulomonas</taxon>
    </lineage>
</organism>
<keyword evidence="5" id="KW-1185">Reference proteome</keyword>
<dbReference type="Proteomes" id="UP001240250">
    <property type="component" value="Unassembled WGS sequence"/>
</dbReference>
<evidence type="ECO:0000256" key="2">
    <source>
        <dbReference type="SAM" id="Phobius"/>
    </source>
</evidence>
<feature type="compositionally biased region" description="Low complexity" evidence="1">
    <location>
        <begin position="81"/>
        <end position="106"/>
    </location>
</feature>
<feature type="region of interest" description="Disordered" evidence="1">
    <location>
        <begin position="1"/>
        <end position="184"/>
    </location>
</feature>
<reference evidence="4 5" key="1">
    <citation type="submission" date="2023-07" db="EMBL/GenBank/DDBJ databases">
        <title>Sequencing the genomes of 1000 actinobacteria strains.</title>
        <authorList>
            <person name="Klenk H.-P."/>
        </authorList>
    </citation>
    <scope>NUCLEOTIDE SEQUENCE [LARGE SCALE GENOMIC DNA]</scope>
    <source>
        <strain evidence="4 5">DSM 14785</strain>
    </source>
</reference>
<gene>
    <name evidence="4" type="ORF">JO380_001223</name>
</gene>
<feature type="compositionally biased region" description="Pro residues" evidence="1">
    <location>
        <begin position="19"/>
        <end position="39"/>
    </location>
</feature>
<name>A0ABU0GHN7_9CELL</name>
<protein>
    <recommendedName>
        <fullName evidence="3">DUF4190 domain-containing protein</fullName>
    </recommendedName>
</protein>
<keyword evidence="2" id="KW-0472">Membrane</keyword>